<evidence type="ECO:0000313" key="2">
    <source>
        <dbReference type="Proteomes" id="UP001596417"/>
    </source>
</evidence>
<dbReference type="AlphaFoldDB" id="A0ABD5YVJ1"/>
<dbReference type="EMBL" id="JBHTAX010000001">
    <property type="protein sequence ID" value="MFC7191500.1"/>
    <property type="molecule type" value="Genomic_DNA"/>
</dbReference>
<dbReference type="Proteomes" id="UP001596417">
    <property type="component" value="Unassembled WGS sequence"/>
</dbReference>
<dbReference type="InterPro" id="IPR016195">
    <property type="entry name" value="Pol/histidinol_Pase-like"/>
</dbReference>
<name>A0ABD5YVJ1_9EURY</name>
<evidence type="ECO:0000313" key="1">
    <source>
        <dbReference type="EMBL" id="MFC7191500.1"/>
    </source>
</evidence>
<dbReference type="Gene3D" id="3.20.20.140">
    <property type="entry name" value="Metal-dependent hydrolases"/>
    <property type="match status" value="1"/>
</dbReference>
<dbReference type="GeneID" id="76201234"/>
<organism evidence="1 2">
    <name type="scientific">Halocatena marina</name>
    <dbReference type="NCBI Taxonomy" id="2934937"/>
    <lineage>
        <taxon>Archaea</taxon>
        <taxon>Methanobacteriati</taxon>
        <taxon>Methanobacteriota</taxon>
        <taxon>Stenosarchaea group</taxon>
        <taxon>Halobacteria</taxon>
        <taxon>Halobacteriales</taxon>
        <taxon>Natronomonadaceae</taxon>
        <taxon>Halocatena</taxon>
    </lineage>
</organism>
<comment type="caution">
    <text evidence="1">The sequence shown here is derived from an EMBL/GenBank/DDBJ whole genome shotgun (WGS) entry which is preliminary data.</text>
</comment>
<dbReference type="SUPFAM" id="SSF89550">
    <property type="entry name" value="PHP domain-like"/>
    <property type="match status" value="1"/>
</dbReference>
<dbReference type="RefSeq" id="WP_264555608.1">
    <property type="nucleotide sequence ID" value="NZ_CP109979.1"/>
</dbReference>
<dbReference type="PANTHER" id="PTHR42924">
    <property type="entry name" value="EXONUCLEASE"/>
    <property type="match status" value="1"/>
</dbReference>
<keyword evidence="2" id="KW-1185">Reference proteome</keyword>
<dbReference type="PANTHER" id="PTHR42924:SF3">
    <property type="entry name" value="POLYMERASE_HISTIDINOL PHOSPHATASE N-TERMINAL DOMAIN-CONTAINING PROTEIN"/>
    <property type="match status" value="1"/>
</dbReference>
<dbReference type="Pfam" id="PF13263">
    <property type="entry name" value="PHP_C"/>
    <property type="match status" value="1"/>
</dbReference>
<protein>
    <submittedName>
        <fullName evidence="1">PHP-associated domain-containing protein</fullName>
    </submittedName>
</protein>
<dbReference type="InterPro" id="IPR052018">
    <property type="entry name" value="PHP_domain"/>
</dbReference>
<proteinExistence type="predicted"/>
<sequence length="242" mass="27578">MHVKILDESIVERAKARGLDAIVYAPHFTRFPNIRAKAEAFSDDDLDVYPAREIFTGDWRTRKHVLAIGLTDPIPDFITLSGAMTELQRQGAAVLAPHPEFLTVSLDESDIREYTVHAVETYNPKHRERHNVRAQEIARDTGLPGFTASYAHLRGTIGEAWTTFEAPIDDIEDLVRVLKNRAPRRIFHRSGFEHHVRCATEFAHLGYENTWGKIDRILLSGTEPTHPGHIAYEGRFDDVRVY</sequence>
<gene>
    <name evidence="1" type="ORF">ACFQL7_17960</name>
</gene>
<accession>A0ABD5YVJ1</accession>
<reference evidence="1 2" key="1">
    <citation type="journal article" date="2019" name="Int. J. Syst. Evol. Microbiol.">
        <title>The Global Catalogue of Microorganisms (GCM) 10K type strain sequencing project: providing services to taxonomists for standard genome sequencing and annotation.</title>
        <authorList>
            <consortium name="The Broad Institute Genomics Platform"/>
            <consortium name="The Broad Institute Genome Sequencing Center for Infectious Disease"/>
            <person name="Wu L."/>
            <person name="Ma J."/>
        </authorList>
    </citation>
    <scope>NUCLEOTIDE SEQUENCE [LARGE SCALE GENOMIC DNA]</scope>
    <source>
        <strain evidence="1 2">RDMS1</strain>
    </source>
</reference>